<name>B3TA41_9ZZZZ</name>
<accession>B3TA41</accession>
<dbReference type="EMBL" id="EU016651">
    <property type="protein sequence ID" value="ABZ09450.1"/>
    <property type="molecule type" value="Genomic_DNA"/>
</dbReference>
<organism evidence="1">
    <name type="scientific">uncultured marine microorganism HF4000_APKG8C21</name>
    <dbReference type="NCBI Taxonomy" id="455553"/>
    <lineage>
        <taxon>unclassified sequences</taxon>
        <taxon>environmental samples</taxon>
    </lineage>
</organism>
<reference evidence="1" key="1">
    <citation type="journal article" date="2008" name="ISME J.">
        <title>Genomic patterns of recombination, clonal divergence and environment in marine microbial populations.</title>
        <authorList>
            <person name="Konstantinidis K.T."/>
            <person name="Delong E.F."/>
        </authorList>
    </citation>
    <scope>NUCLEOTIDE SEQUENCE</scope>
</reference>
<protein>
    <submittedName>
        <fullName evidence="1">Uncharacterized protein</fullName>
    </submittedName>
</protein>
<sequence>MGLCFSMRATTAGCISSPKGLPASTCATPRWVSRNSCSYSVFPSQSRLSSSYNGSRCCLLNIGRISIILCGNSTGPAGGWPRGGRRLLSSSLVKV</sequence>
<proteinExistence type="predicted"/>
<evidence type="ECO:0000313" key="1">
    <source>
        <dbReference type="EMBL" id="ABZ09450.1"/>
    </source>
</evidence>
<dbReference type="AlphaFoldDB" id="B3TA41"/>
<gene>
    <name evidence="1" type="ORF">ALOHA_HF4000APKG8C21ctg1g38</name>
</gene>